<evidence type="ECO:0000313" key="1">
    <source>
        <dbReference type="EMBL" id="BBO76053.1"/>
    </source>
</evidence>
<accession>A0A5K7Z866</accession>
<sequence length="105" mass="12174">MEEFSLKLEGPIFQEGVPIHIAIKAWDNFQSIIDRSYLVATDSLRIGTKEREKYYLRASTFEHSSFLTNFEIFLAGTQLALPFISTLGPQNLWVYLFFKISTFDN</sequence>
<dbReference type="AlphaFoldDB" id="A0A5K7Z866"/>
<proteinExistence type="predicted"/>
<dbReference type="KEGG" id="dwd:DSCW_34700"/>
<gene>
    <name evidence="1" type="ORF">DSCW_34700</name>
</gene>
<name>A0A5K7Z866_9BACT</name>
<evidence type="ECO:0000313" key="2">
    <source>
        <dbReference type="Proteomes" id="UP000427769"/>
    </source>
</evidence>
<dbReference type="RefSeq" id="WP_176603294.1">
    <property type="nucleotide sequence ID" value="NZ_AP021875.1"/>
</dbReference>
<keyword evidence="2" id="KW-1185">Reference proteome</keyword>
<dbReference type="Proteomes" id="UP000427769">
    <property type="component" value="Chromosome"/>
</dbReference>
<organism evidence="1 2">
    <name type="scientific">Desulfosarcina widdelii</name>
    <dbReference type="NCBI Taxonomy" id="947919"/>
    <lineage>
        <taxon>Bacteria</taxon>
        <taxon>Pseudomonadati</taxon>
        <taxon>Thermodesulfobacteriota</taxon>
        <taxon>Desulfobacteria</taxon>
        <taxon>Desulfobacterales</taxon>
        <taxon>Desulfosarcinaceae</taxon>
        <taxon>Desulfosarcina</taxon>
    </lineage>
</organism>
<protein>
    <submittedName>
        <fullName evidence="1">Uncharacterized protein</fullName>
    </submittedName>
</protein>
<reference evidence="1 2" key="1">
    <citation type="submission" date="2019-11" db="EMBL/GenBank/DDBJ databases">
        <title>Comparative genomics of hydrocarbon-degrading Desulfosarcina strains.</title>
        <authorList>
            <person name="Watanabe M."/>
            <person name="Kojima H."/>
            <person name="Fukui M."/>
        </authorList>
    </citation>
    <scope>NUCLEOTIDE SEQUENCE [LARGE SCALE GENOMIC DNA]</scope>
    <source>
        <strain evidence="1 2">PP31</strain>
    </source>
</reference>
<dbReference type="EMBL" id="AP021875">
    <property type="protein sequence ID" value="BBO76053.1"/>
    <property type="molecule type" value="Genomic_DNA"/>
</dbReference>